<dbReference type="STRING" id="34103.SAMN05421778_11228"/>
<keyword evidence="3" id="KW-1185">Reference proteome</keyword>
<dbReference type="InterPro" id="IPR013216">
    <property type="entry name" value="Methyltransf_11"/>
</dbReference>
<sequence>MTTKSLDLGCGLQPKNPFNAQEVYGIDVRDDAEAHIVKADLVIEPIPFPDDSFDYVTAHDFLEHVPRLIYLPQRRNAFVEVMNEIHRVLKPGGVFMSFTPAFPHGPAFRDPTHVNIITEETFPLYFDDKVRWASMYGFRGSFQILSQEWRGVHLMSLLRKTA</sequence>
<evidence type="ECO:0000313" key="2">
    <source>
        <dbReference type="EMBL" id="KDB53866.1"/>
    </source>
</evidence>
<keyword evidence="2" id="KW-0489">Methyltransferase</keyword>
<dbReference type="eggNOG" id="COG2226">
    <property type="taxonomic scope" value="Bacteria"/>
</dbReference>
<dbReference type="SUPFAM" id="SSF53335">
    <property type="entry name" value="S-adenosyl-L-methionine-dependent methyltransferases"/>
    <property type="match status" value="1"/>
</dbReference>
<evidence type="ECO:0000313" key="3">
    <source>
        <dbReference type="Proteomes" id="UP000026714"/>
    </source>
</evidence>
<dbReference type="CDD" id="cd02440">
    <property type="entry name" value="AdoMet_MTases"/>
    <property type="match status" value="1"/>
</dbReference>
<dbReference type="GO" id="GO:0032259">
    <property type="term" value="P:methylation"/>
    <property type="evidence" value="ECO:0007669"/>
    <property type="project" value="UniProtKB-KW"/>
</dbReference>
<dbReference type="InterPro" id="IPR029063">
    <property type="entry name" value="SAM-dependent_MTases_sf"/>
</dbReference>
<dbReference type="GO" id="GO:0008757">
    <property type="term" value="F:S-adenosylmethionine-dependent methyltransferase activity"/>
    <property type="evidence" value="ECO:0007669"/>
    <property type="project" value="InterPro"/>
</dbReference>
<dbReference type="Proteomes" id="UP000026714">
    <property type="component" value="Unassembled WGS sequence"/>
</dbReference>
<accession>A0A059KR02</accession>
<comment type="caution">
    <text evidence="2">The sequence shown here is derived from an EMBL/GenBank/DDBJ whole genome shotgun (WGS) entry which is preliminary data.</text>
</comment>
<dbReference type="Gene3D" id="3.40.50.150">
    <property type="entry name" value="Vaccinia Virus protein VP39"/>
    <property type="match status" value="1"/>
</dbReference>
<proteinExistence type="predicted"/>
<reference evidence="2 3" key="1">
    <citation type="journal article" date="2014" name="FEMS Microbiol. Ecol.">
        <title>Sphaerotilus natans encrusted with nanoball-shaped Fe(III) oxide minerals formed by nitrate-reducing mixotrophic Fe(II) oxidation.</title>
        <authorList>
            <person name="Park S."/>
            <person name="Kim D.H."/>
            <person name="Lee J.H."/>
            <person name="Hur H.G."/>
        </authorList>
    </citation>
    <scope>NUCLEOTIDE SEQUENCE [LARGE SCALE GENOMIC DNA]</scope>
    <source>
        <strain evidence="2 3">DSM 6575</strain>
    </source>
</reference>
<dbReference type="AlphaFoldDB" id="A0A059KR02"/>
<organism evidence="2 3">
    <name type="scientific">Sphaerotilus natans subsp. natans DSM 6575</name>
    <dbReference type="NCBI Taxonomy" id="1286631"/>
    <lineage>
        <taxon>Bacteria</taxon>
        <taxon>Pseudomonadati</taxon>
        <taxon>Pseudomonadota</taxon>
        <taxon>Betaproteobacteria</taxon>
        <taxon>Burkholderiales</taxon>
        <taxon>Sphaerotilaceae</taxon>
        <taxon>Sphaerotilus</taxon>
    </lineage>
</organism>
<dbReference type="Pfam" id="PF08241">
    <property type="entry name" value="Methyltransf_11"/>
    <property type="match status" value="1"/>
</dbReference>
<name>A0A059KR02_9BURK</name>
<feature type="domain" description="Methyltransferase type 11" evidence="1">
    <location>
        <begin position="6"/>
        <end position="96"/>
    </location>
</feature>
<dbReference type="RefSeq" id="WP_037477993.1">
    <property type="nucleotide sequence ID" value="NZ_AZRA01000012.1"/>
</dbReference>
<keyword evidence="2" id="KW-0808">Transferase</keyword>
<gene>
    <name evidence="2" type="ORF">X805_05720</name>
</gene>
<protein>
    <submittedName>
        <fullName evidence="2">Methylase involved in ubiquinone/menaquinone biosynthesis</fullName>
    </submittedName>
</protein>
<dbReference type="EMBL" id="AZRA01000012">
    <property type="protein sequence ID" value="KDB53866.1"/>
    <property type="molecule type" value="Genomic_DNA"/>
</dbReference>
<evidence type="ECO:0000259" key="1">
    <source>
        <dbReference type="Pfam" id="PF08241"/>
    </source>
</evidence>
<keyword evidence="2" id="KW-0830">Ubiquinone</keyword>